<evidence type="ECO:0000256" key="1">
    <source>
        <dbReference type="SAM" id="MobiDB-lite"/>
    </source>
</evidence>
<comment type="caution">
    <text evidence="2">The sequence shown here is derived from an EMBL/GenBank/DDBJ whole genome shotgun (WGS) entry which is preliminary data.</text>
</comment>
<feature type="region of interest" description="Disordered" evidence="1">
    <location>
        <begin position="48"/>
        <end position="71"/>
    </location>
</feature>
<organism evidence="2 3">
    <name type="scientific">Streptomyces katrae</name>
    <dbReference type="NCBI Taxonomy" id="68223"/>
    <lineage>
        <taxon>Bacteria</taxon>
        <taxon>Bacillati</taxon>
        <taxon>Actinomycetota</taxon>
        <taxon>Actinomycetes</taxon>
        <taxon>Kitasatosporales</taxon>
        <taxon>Streptomycetaceae</taxon>
        <taxon>Streptomyces</taxon>
    </lineage>
</organism>
<name>A0ABT7GVK0_9ACTN</name>
<dbReference type="RefSeq" id="WP_285343371.1">
    <property type="nucleotide sequence ID" value="NZ_JASITI010000021.1"/>
</dbReference>
<dbReference type="EMBL" id="JASITI010000021">
    <property type="protein sequence ID" value="MDK9497632.1"/>
    <property type="molecule type" value="Genomic_DNA"/>
</dbReference>
<dbReference type="Proteomes" id="UP001223390">
    <property type="component" value="Unassembled WGS sequence"/>
</dbReference>
<reference evidence="2 3" key="1">
    <citation type="submission" date="2023-05" db="EMBL/GenBank/DDBJ databases">
        <title>Sequencing and Assembly of Streptomyces sp. NP73.</title>
        <authorList>
            <person name="Konwar A.N."/>
            <person name="Saikia K."/>
            <person name="Thakur D."/>
        </authorList>
    </citation>
    <scope>NUCLEOTIDE SEQUENCE [LARGE SCALE GENOMIC DNA]</scope>
    <source>
        <strain evidence="2 3">NP73</strain>
    </source>
</reference>
<sequence length="108" mass="11286">MPWINTYVKSDGTKVSGHLRLPPGARRETAVLGLIVAGVFIFGNGPTTAGAGAGADAGQGLPQPQSQPVPASTSIYPIRWPAWENQPAPRPEPTVSYPIVFPSPVSGR</sequence>
<gene>
    <name evidence="2" type="ORF">QEZ40_002574</name>
</gene>
<evidence type="ECO:0000313" key="2">
    <source>
        <dbReference type="EMBL" id="MDK9497632.1"/>
    </source>
</evidence>
<evidence type="ECO:0000313" key="3">
    <source>
        <dbReference type="Proteomes" id="UP001223390"/>
    </source>
</evidence>
<keyword evidence="3" id="KW-1185">Reference proteome</keyword>
<protein>
    <submittedName>
        <fullName evidence="2">Uncharacterized protein</fullName>
    </submittedName>
</protein>
<accession>A0ABT7GVK0</accession>
<feature type="compositionally biased region" description="Polar residues" evidence="1">
    <location>
        <begin position="62"/>
        <end position="71"/>
    </location>
</feature>
<feature type="region of interest" description="Disordered" evidence="1">
    <location>
        <begin position="85"/>
        <end position="108"/>
    </location>
</feature>
<proteinExistence type="predicted"/>